<comment type="caution">
    <text evidence="2">The sequence shown here is derived from an EMBL/GenBank/DDBJ whole genome shotgun (WGS) entry which is preliminary data.</text>
</comment>
<evidence type="ECO:0000313" key="2">
    <source>
        <dbReference type="EMBL" id="KAK7025028.1"/>
    </source>
</evidence>
<evidence type="ECO:0000313" key="3">
    <source>
        <dbReference type="Proteomes" id="UP001362999"/>
    </source>
</evidence>
<keyword evidence="3" id="KW-1185">Reference proteome</keyword>
<reference evidence="2 3" key="1">
    <citation type="journal article" date="2024" name="J Genomics">
        <title>Draft genome sequencing and assembly of Favolaschia claudopus CIRM-BRFM 2984 isolated from oak limbs.</title>
        <authorList>
            <person name="Navarro D."/>
            <person name="Drula E."/>
            <person name="Chaduli D."/>
            <person name="Cazenave R."/>
            <person name="Ahrendt S."/>
            <person name="Wang J."/>
            <person name="Lipzen A."/>
            <person name="Daum C."/>
            <person name="Barry K."/>
            <person name="Grigoriev I.V."/>
            <person name="Favel A."/>
            <person name="Rosso M.N."/>
            <person name="Martin F."/>
        </authorList>
    </citation>
    <scope>NUCLEOTIDE SEQUENCE [LARGE SCALE GENOMIC DNA]</scope>
    <source>
        <strain evidence="2 3">CIRM-BRFM 2984</strain>
    </source>
</reference>
<feature type="region of interest" description="Disordered" evidence="1">
    <location>
        <begin position="1"/>
        <end position="40"/>
    </location>
</feature>
<dbReference type="AlphaFoldDB" id="A0AAW0BFS9"/>
<accession>A0AAW0BFS9</accession>
<name>A0AAW0BFS9_9AGAR</name>
<gene>
    <name evidence="2" type="ORF">R3P38DRAFT_3269778</name>
</gene>
<evidence type="ECO:0000256" key="1">
    <source>
        <dbReference type="SAM" id="MobiDB-lite"/>
    </source>
</evidence>
<feature type="compositionally biased region" description="Low complexity" evidence="1">
    <location>
        <begin position="31"/>
        <end position="40"/>
    </location>
</feature>
<dbReference type="Proteomes" id="UP001362999">
    <property type="component" value="Unassembled WGS sequence"/>
</dbReference>
<sequence length="488" mass="51500">MRQPLAQDSQDHRATATYQDIFGRRPPPQQPQQQHYPQQQPTTRLIHALVHNLSAVPTTSIPSRFQSPLSIPQPAFALPASASRYSTITSIAPASQAKRLVSAFHTFATITKATDAGGTARHSLTSLPCPAAVLNPSQRRLSASFFLPPSPHSTTTKPMLEGQCGKKSTDSTLKIPTCVTSLVSHRSCSLQPSLALYYVLPRLTSNCRVSGCLRPPTTSTAASCSSTAVAILPAAKVCRKMTPASPLIVALHSLTQIPSTDRPPGSGPRPTAFKFNLSIRPTLLPPHAYVPPSSRIPHSDYLSPSHSLLLQPHAVTYALLNLSAASSHAVPSALASSSNKLSSISTLPLILSPRQTTLSTHPSSSLLPSRLLLLTLALTCSASDPRPAAFPTFPVCFNESYEAGTWQVGSSNIHATTSPGSPSLPLSNLLPSPSATPTSISLPQPPPNSALPPSADYLLYSTLGTTLLARPCSPLYAAASSLPLSGNF</sequence>
<organism evidence="2 3">
    <name type="scientific">Favolaschia claudopus</name>
    <dbReference type="NCBI Taxonomy" id="2862362"/>
    <lineage>
        <taxon>Eukaryota</taxon>
        <taxon>Fungi</taxon>
        <taxon>Dikarya</taxon>
        <taxon>Basidiomycota</taxon>
        <taxon>Agaricomycotina</taxon>
        <taxon>Agaricomycetes</taxon>
        <taxon>Agaricomycetidae</taxon>
        <taxon>Agaricales</taxon>
        <taxon>Marasmiineae</taxon>
        <taxon>Mycenaceae</taxon>
        <taxon>Favolaschia</taxon>
    </lineage>
</organism>
<proteinExistence type="predicted"/>
<protein>
    <submittedName>
        <fullName evidence="2">Uncharacterized protein</fullName>
    </submittedName>
</protein>
<dbReference type="EMBL" id="JAWWNJ010000034">
    <property type="protein sequence ID" value="KAK7025028.1"/>
    <property type="molecule type" value="Genomic_DNA"/>
</dbReference>